<keyword evidence="5" id="KW-0539">Nucleus</keyword>
<dbReference type="AlphaFoldDB" id="A0A291I333"/>
<evidence type="ECO:0000313" key="8">
    <source>
        <dbReference type="EMBL" id="ATG83535.1"/>
    </source>
</evidence>
<evidence type="ECO:0000256" key="4">
    <source>
        <dbReference type="ARBA" id="ARBA00023163"/>
    </source>
</evidence>
<feature type="domain" description="TCP" evidence="7">
    <location>
        <begin position="61"/>
        <end position="119"/>
    </location>
</feature>
<evidence type="ECO:0000259" key="7">
    <source>
        <dbReference type="PROSITE" id="PS51369"/>
    </source>
</evidence>
<keyword evidence="4" id="KW-0804">Transcription</keyword>
<organism evidence="8">
    <name type="scientific">Brassica rapa subsp. rapa</name>
    <name type="common">Turnip</name>
    <dbReference type="NCBI Taxonomy" id="51350"/>
    <lineage>
        <taxon>Eukaryota</taxon>
        <taxon>Viridiplantae</taxon>
        <taxon>Streptophyta</taxon>
        <taxon>Embryophyta</taxon>
        <taxon>Tracheophyta</taxon>
        <taxon>Spermatophyta</taxon>
        <taxon>Magnoliopsida</taxon>
        <taxon>eudicotyledons</taxon>
        <taxon>Gunneridae</taxon>
        <taxon>Pentapetalae</taxon>
        <taxon>rosids</taxon>
        <taxon>malvids</taxon>
        <taxon>Brassicales</taxon>
        <taxon>Brassicaceae</taxon>
        <taxon>Brassiceae</taxon>
        <taxon>Brassica</taxon>
    </lineage>
</organism>
<proteinExistence type="evidence at transcript level"/>
<accession>A0A291I333</accession>
<dbReference type="InterPro" id="IPR017887">
    <property type="entry name" value="TF_TCP_subgr"/>
</dbReference>
<evidence type="ECO:0000256" key="2">
    <source>
        <dbReference type="ARBA" id="ARBA00023015"/>
    </source>
</evidence>
<dbReference type="PANTHER" id="PTHR31072:SF147">
    <property type="entry name" value="TRANSCRIPTION FACTOR TCP13"/>
    <property type="match status" value="1"/>
</dbReference>
<dbReference type="EMBL" id="KY608016">
    <property type="protein sequence ID" value="ATG83535.1"/>
    <property type="molecule type" value="mRNA"/>
</dbReference>
<evidence type="ECO:0000256" key="5">
    <source>
        <dbReference type="ARBA" id="ARBA00023242"/>
    </source>
</evidence>
<dbReference type="PROSITE" id="PS51369">
    <property type="entry name" value="TCP"/>
    <property type="match status" value="1"/>
</dbReference>
<dbReference type="InterPro" id="IPR005333">
    <property type="entry name" value="Transcription_factor_TCP"/>
</dbReference>
<comment type="subcellular location">
    <subcellularLocation>
        <location evidence="1">Nucleus</location>
    </subcellularLocation>
</comment>
<dbReference type="Pfam" id="PF03634">
    <property type="entry name" value="TCP"/>
    <property type="match status" value="1"/>
</dbReference>
<keyword evidence="2" id="KW-0805">Transcription regulation</keyword>
<feature type="region of interest" description="Disordered" evidence="6">
    <location>
        <begin position="1"/>
        <end position="45"/>
    </location>
</feature>
<evidence type="ECO:0000256" key="1">
    <source>
        <dbReference type="ARBA" id="ARBA00004123"/>
    </source>
</evidence>
<dbReference type="GO" id="GO:0005634">
    <property type="term" value="C:nucleus"/>
    <property type="evidence" value="ECO:0007669"/>
    <property type="project" value="UniProtKB-SubCell"/>
</dbReference>
<evidence type="ECO:0000256" key="6">
    <source>
        <dbReference type="SAM" id="MobiDB-lite"/>
    </source>
</evidence>
<keyword evidence="3" id="KW-0238">DNA-binding</keyword>
<dbReference type="PANTHER" id="PTHR31072">
    <property type="entry name" value="TRANSCRIPTION FACTOR TCP4-RELATED"/>
    <property type="match status" value="1"/>
</dbReference>
<name>A0A291I333_BRARR</name>
<sequence>MDTGPWKDTNDDVSGQTRTRREGESEEAVATTKRPATISSSSSWMKSKDPRIVRVSRAFGGKDRHSKVCTLRGLRDRRVRLSVPTAIQLYDLQERLGLDQPSKAVDWLLNVAKEEIDELPPLPVSPETFTLFNHHQSFLNLGQRPGQDPTQLGFKINGCVEESTTTSREENNNERGEKDVSFANNHHIGSYGTYHNMEHHHQQHSSFQADYHQHQLHSLVPFPSQFLVCPMTTLSTTTTTTQSLFPSSSSAGSWTMETTDPRRMIFPGSDRSGGRDAFWRLNEAVQDGGVNEVGFSGVAPSDLVFSFVDLHGVAAVVARETQFWYSPLVFSLVALAKSFIFELEWSVLFFLSSGYLASCIKTWSNCVRWRRRTSLSARAQRIGGRVAVTSLHGFSSGGLSPFARSLSSSVHSPSSSWEVSGVFISALVLALGSPPMCWPELREYRIRFSDPDRKLRVASYESVGVTRSLETRLKIDHPSAGISTWSLDVLVASAIDGKHSSPDSPVFCASLTVSVAMMLKSSGSSYSGRKTTRTAAVS</sequence>
<protein>
    <submittedName>
        <fullName evidence="8">TCP13</fullName>
    </submittedName>
</protein>
<reference evidence="8" key="1">
    <citation type="journal article" date="2017" name="Front. Plant Sci.">
        <title>Genome-Wide Identification and Characterization of BrrTCP Transcription Factors in Brassica rapa ssp. rapa.</title>
        <authorList>
            <person name="Du J."/>
            <person name="Hu S."/>
            <person name="Yu Q."/>
            <person name="Wang C."/>
            <person name="Yang Y."/>
            <person name="Sun H."/>
            <person name="Yang Y."/>
            <person name="Sun X."/>
        </authorList>
    </citation>
    <scope>NUCLEOTIDE SEQUENCE</scope>
</reference>
<dbReference type="GO" id="GO:0043565">
    <property type="term" value="F:sequence-specific DNA binding"/>
    <property type="evidence" value="ECO:0007669"/>
    <property type="project" value="TreeGrafter"/>
</dbReference>
<evidence type="ECO:0000256" key="3">
    <source>
        <dbReference type="ARBA" id="ARBA00023125"/>
    </source>
</evidence>
<dbReference type="GO" id="GO:0003700">
    <property type="term" value="F:DNA-binding transcription factor activity"/>
    <property type="evidence" value="ECO:0007669"/>
    <property type="project" value="InterPro"/>
</dbReference>